<keyword evidence="4" id="KW-0564">Palmitate</keyword>
<feature type="lipid moiety-binding region" description="S-diacylglycerol cysteine" evidence="7">
    <location>
        <position position="20"/>
    </location>
</feature>
<name>A0A1E7DU57_9BACI</name>
<comment type="subcellular location">
    <subcellularLocation>
        <location evidence="1">Membrane</location>
        <topology evidence="1">Lipid-anchor</topology>
    </subcellularLocation>
</comment>
<dbReference type="EMBL" id="MAMP01000001">
    <property type="protein sequence ID" value="OES46545.1"/>
    <property type="molecule type" value="Genomic_DNA"/>
</dbReference>
<dbReference type="PANTHER" id="PTHR30429:SF0">
    <property type="entry name" value="METHIONINE-BINDING LIPOPROTEIN METQ"/>
    <property type="match status" value="1"/>
</dbReference>
<dbReference type="PIRSF" id="PIRSF002854">
    <property type="entry name" value="MetQ"/>
    <property type="match status" value="1"/>
</dbReference>
<comment type="similarity">
    <text evidence="6">Belongs to the nlpA lipoprotein family.</text>
</comment>
<organism evidence="9 10">
    <name type="scientific">Domibacillus iocasae</name>
    <dbReference type="NCBI Taxonomy" id="1714016"/>
    <lineage>
        <taxon>Bacteria</taxon>
        <taxon>Bacillati</taxon>
        <taxon>Bacillota</taxon>
        <taxon>Bacilli</taxon>
        <taxon>Bacillales</taxon>
        <taxon>Bacillaceae</taxon>
        <taxon>Domibacillus</taxon>
    </lineage>
</organism>
<evidence type="ECO:0000256" key="5">
    <source>
        <dbReference type="ARBA" id="ARBA00023288"/>
    </source>
</evidence>
<evidence type="ECO:0000256" key="8">
    <source>
        <dbReference type="SAM" id="SignalP"/>
    </source>
</evidence>
<dbReference type="AlphaFoldDB" id="A0A1E7DU57"/>
<keyword evidence="3" id="KW-0472">Membrane</keyword>
<keyword evidence="5 6" id="KW-0449">Lipoprotein</keyword>
<evidence type="ECO:0000256" key="4">
    <source>
        <dbReference type="ARBA" id="ARBA00023139"/>
    </source>
</evidence>
<dbReference type="Proteomes" id="UP000095658">
    <property type="component" value="Unassembled WGS sequence"/>
</dbReference>
<protein>
    <recommendedName>
        <fullName evidence="6">Lipoprotein</fullName>
    </recommendedName>
</protein>
<evidence type="ECO:0000313" key="9">
    <source>
        <dbReference type="EMBL" id="OES46545.1"/>
    </source>
</evidence>
<keyword evidence="2 8" id="KW-0732">Signal</keyword>
<evidence type="ECO:0000256" key="2">
    <source>
        <dbReference type="ARBA" id="ARBA00022729"/>
    </source>
</evidence>
<dbReference type="RefSeq" id="WP_069936710.1">
    <property type="nucleotide sequence ID" value="NZ_MAMP01000001.1"/>
</dbReference>
<evidence type="ECO:0000256" key="7">
    <source>
        <dbReference type="PIRSR" id="PIRSR002854-1"/>
    </source>
</evidence>
<dbReference type="Gene3D" id="3.40.190.10">
    <property type="entry name" value="Periplasmic binding protein-like II"/>
    <property type="match status" value="2"/>
</dbReference>
<feature type="signal peptide" evidence="8">
    <location>
        <begin position="1"/>
        <end position="18"/>
    </location>
</feature>
<evidence type="ECO:0000256" key="3">
    <source>
        <dbReference type="ARBA" id="ARBA00023136"/>
    </source>
</evidence>
<keyword evidence="10" id="KW-1185">Reference proteome</keyword>
<sequence>MKKWLLGLLTAAIVLVLAACGGGDEASDTASDSNSGSSEEDKTIVVGASNTPHAVILEEAKSLLEEQGYDLQIETFQDYVLPNTALEEGDLDANYFQHLPYLDLQEKEQGYDFESAGAIHIEPMAVYSQKYKSLDELPDGATIILSNSVAEHGRILMILEAEGLITIKDGIDKTQATLEDIAENPKNIKFDYDYEPALLPQIYNNGEGDAVVINSNYAIDAGISPTEDSIALEGTDSPYANLIVTRAGEEDSEKIKALVDVLKSKEIQDFITSEWNGAVVPVTE</sequence>
<evidence type="ECO:0000256" key="6">
    <source>
        <dbReference type="PIRNR" id="PIRNR002854"/>
    </source>
</evidence>
<dbReference type="InterPro" id="IPR004872">
    <property type="entry name" value="Lipoprotein_NlpA"/>
</dbReference>
<dbReference type="PROSITE" id="PS51257">
    <property type="entry name" value="PROKAR_LIPOPROTEIN"/>
    <property type="match status" value="1"/>
</dbReference>
<feature type="chain" id="PRO_5039168963" description="Lipoprotein" evidence="8">
    <location>
        <begin position="19"/>
        <end position="284"/>
    </location>
</feature>
<dbReference type="OrthoDB" id="9812878at2"/>
<dbReference type="STRING" id="1714016.BA724_00360"/>
<comment type="caution">
    <text evidence="9">The sequence shown here is derived from an EMBL/GenBank/DDBJ whole genome shotgun (WGS) entry which is preliminary data.</text>
</comment>
<dbReference type="GO" id="GO:0016020">
    <property type="term" value="C:membrane"/>
    <property type="evidence" value="ECO:0007669"/>
    <property type="project" value="UniProtKB-SubCell"/>
</dbReference>
<dbReference type="PANTHER" id="PTHR30429">
    <property type="entry name" value="D-METHIONINE-BINDING LIPOPROTEIN METQ"/>
    <property type="match status" value="1"/>
</dbReference>
<gene>
    <name evidence="9" type="ORF">BA724_00360</name>
</gene>
<accession>A0A1E7DU57</accession>
<evidence type="ECO:0000256" key="1">
    <source>
        <dbReference type="ARBA" id="ARBA00004635"/>
    </source>
</evidence>
<dbReference type="SUPFAM" id="SSF53850">
    <property type="entry name" value="Periplasmic binding protein-like II"/>
    <property type="match status" value="1"/>
</dbReference>
<dbReference type="CDD" id="cd13597">
    <property type="entry name" value="PBP2_lipoprotein_Tp32"/>
    <property type="match status" value="1"/>
</dbReference>
<proteinExistence type="inferred from homology"/>
<evidence type="ECO:0000313" key="10">
    <source>
        <dbReference type="Proteomes" id="UP000095658"/>
    </source>
</evidence>
<reference evidence="9 10" key="1">
    <citation type="submission" date="2016-06" db="EMBL/GenBank/DDBJ databases">
        <title>Domibacillus iocasae genome sequencing.</title>
        <authorList>
            <person name="Verma A."/>
            <person name="Pal Y."/>
            <person name="Ojha A.K."/>
            <person name="Krishnamurthi S."/>
        </authorList>
    </citation>
    <scope>NUCLEOTIDE SEQUENCE [LARGE SCALE GENOMIC DNA]</scope>
    <source>
        <strain evidence="9 10">DSM 29979</strain>
    </source>
</reference>
<dbReference type="Pfam" id="PF03180">
    <property type="entry name" value="Lipoprotein_9"/>
    <property type="match status" value="1"/>
</dbReference>